<dbReference type="InterPro" id="IPR036046">
    <property type="entry name" value="Acylphosphatase-like_dom_sf"/>
</dbReference>
<feature type="active site" evidence="9">
    <location>
        <position position="39"/>
    </location>
</feature>
<keyword evidence="6" id="KW-0862">Zinc</keyword>
<dbReference type="SUPFAM" id="SSF55821">
    <property type="entry name" value="YrdC/RibB"/>
    <property type="match status" value="1"/>
</dbReference>
<dbReference type="Gene3D" id="3.90.870.50">
    <property type="match status" value="1"/>
</dbReference>
<feature type="domain" description="Acylphosphatase-like" evidence="10">
    <location>
        <begin position="6"/>
        <end position="92"/>
    </location>
</feature>
<dbReference type="PROSITE" id="PS00150">
    <property type="entry name" value="ACYLPHOSPHATASE_1"/>
    <property type="match status" value="1"/>
</dbReference>
<dbReference type="InterPro" id="IPR055128">
    <property type="entry name" value="HypF_C_2"/>
</dbReference>
<feature type="domain" description="YrdC-like" evidence="11">
    <location>
        <begin position="202"/>
        <end position="387"/>
    </location>
</feature>
<dbReference type="Pfam" id="PF01300">
    <property type="entry name" value="Sua5_yciO_yrdC"/>
    <property type="match status" value="1"/>
</dbReference>
<dbReference type="InterPro" id="IPR051060">
    <property type="entry name" value="Carbamoyltrans_HypF-like"/>
</dbReference>
<keyword evidence="9" id="KW-0378">Hydrolase</keyword>
<dbReference type="NCBIfam" id="TIGR00143">
    <property type="entry name" value="hypF"/>
    <property type="match status" value="1"/>
</dbReference>
<comment type="pathway">
    <text evidence="1">Protein modification; [NiFe] hydrogenase maturation.</text>
</comment>
<dbReference type="RefSeq" id="WP_092701704.1">
    <property type="nucleotide sequence ID" value="NZ_FNFC01000006.1"/>
</dbReference>
<dbReference type="OrthoDB" id="371970at2157"/>
<dbReference type="UniPathway" id="UPA00335"/>
<evidence type="ECO:0000256" key="8">
    <source>
        <dbReference type="PIRNR" id="PIRNR006256"/>
    </source>
</evidence>
<evidence type="ECO:0000313" key="12">
    <source>
        <dbReference type="EMBL" id="SDJ64185.1"/>
    </source>
</evidence>
<dbReference type="PANTHER" id="PTHR42959">
    <property type="entry name" value="CARBAMOYLTRANSFERASE"/>
    <property type="match status" value="1"/>
</dbReference>
<keyword evidence="3" id="KW-0436">Ligase</keyword>
<dbReference type="GO" id="GO:0003998">
    <property type="term" value="F:acylphosphatase activity"/>
    <property type="evidence" value="ECO:0007669"/>
    <property type="project" value="UniProtKB-EC"/>
</dbReference>
<dbReference type="Gene3D" id="3.30.420.40">
    <property type="match status" value="1"/>
</dbReference>
<evidence type="ECO:0000256" key="3">
    <source>
        <dbReference type="ARBA" id="ARBA00022598"/>
    </source>
</evidence>
<dbReference type="EMBL" id="FNFC01000006">
    <property type="protein sequence ID" value="SDJ64185.1"/>
    <property type="molecule type" value="Genomic_DNA"/>
</dbReference>
<dbReference type="InterPro" id="IPR017945">
    <property type="entry name" value="DHBP_synth_RibB-like_a/b_dom"/>
</dbReference>
<dbReference type="GO" id="GO:0016743">
    <property type="term" value="F:carboxyl- or carbamoyltransferase activity"/>
    <property type="evidence" value="ECO:0007669"/>
    <property type="project" value="UniProtKB-UniRule"/>
</dbReference>
<dbReference type="Gene3D" id="3.30.110.120">
    <property type="match status" value="1"/>
</dbReference>
<dbReference type="GO" id="GO:0051604">
    <property type="term" value="P:protein maturation"/>
    <property type="evidence" value="ECO:0007669"/>
    <property type="project" value="TreeGrafter"/>
</dbReference>
<dbReference type="SUPFAM" id="SSF53067">
    <property type="entry name" value="Actin-like ATPase domain"/>
    <property type="match status" value="1"/>
</dbReference>
<dbReference type="Pfam" id="PF07503">
    <property type="entry name" value="zf-HYPF"/>
    <property type="match status" value="2"/>
</dbReference>
<dbReference type="AlphaFoldDB" id="A0A1G8VFT4"/>
<keyword evidence="5" id="KW-0863">Zinc-finger</keyword>
<dbReference type="InterPro" id="IPR017968">
    <property type="entry name" value="Acylphosphatase_CS"/>
</dbReference>
<dbReference type="SUPFAM" id="SSF54975">
    <property type="entry name" value="Acylphosphatase/BLUF domain-like"/>
    <property type="match status" value="1"/>
</dbReference>
<dbReference type="EC" id="6.2.-.-" evidence="8"/>
<keyword evidence="13" id="KW-1185">Reference proteome</keyword>
<evidence type="ECO:0000259" key="10">
    <source>
        <dbReference type="PROSITE" id="PS51160"/>
    </source>
</evidence>
<feature type="active site" evidence="9">
    <location>
        <position position="21"/>
    </location>
</feature>
<evidence type="ECO:0000259" key="11">
    <source>
        <dbReference type="PROSITE" id="PS51163"/>
    </source>
</evidence>
<protein>
    <recommendedName>
        <fullName evidence="8">Carbamoyltransferase</fullName>
        <ecNumber evidence="8">6.2.-.-</ecNumber>
    </recommendedName>
</protein>
<dbReference type="InterPro" id="IPR004421">
    <property type="entry name" value="Carbamoyltransferase_HypF"/>
</dbReference>
<dbReference type="InterPro" id="IPR001792">
    <property type="entry name" value="Acylphosphatase-like_dom"/>
</dbReference>
<dbReference type="PROSITE" id="PS51163">
    <property type="entry name" value="YRDC"/>
    <property type="match status" value="1"/>
</dbReference>
<reference evidence="12 13" key="1">
    <citation type="submission" date="2016-10" db="EMBL/GenBank/DDBJ databases">
        <authorList>
            <person name="de Groot N.N."/>
        </authorList>
    </citation>
    <scope>NUCLEOTIDE SEQUENCE [LARGE SCALE GENOMIC DNA]</scope>
    <source>
        <strain evidence="12 13">IBRC-M10015</strain>
    </source>
</reference>
<evidence type="ECO:0000256" key="4">
    <source>
        <dbReference type="ARBA" id="ARBA00022723"/>
    </source>
</evidence>
<dbReference type="GO" id="GO:0003725">
    <property type="term" value="F:double-stranded RNA binding"/>
    <property type="evidence" value="ECO:0007669"/>
    <property type="project" value="InterPro"/>
</dbReference>
<accession>A0A1G8VFT4</accession>
<dbReference type="InterPro" id="IPR006070">
    <property type="entry name" value="Sua5-like_dom"/>
</dbReference>
<keyword evidence="4" id="KW-0479">Metal-binding</keyword>
<evidence type="ECO:0000256" key="6">
    <source>
        <dbReference type="ARBA" id="ARBA00022833"/>
    </source>
</evidence>
<dbReference type="GO" id="GO:0016874">
    <property type="term" value="F:ligase activity"/>
    <property type="evidence" value="ECO:0007669"/>
    <property type="project" value="UniProtKB-UniRule"/>
</dbReference>
<dbReference type="Pfam" id="PF17788">
    <property type="entry name" value="HypF_C"/>
    <property type="match status" value="1"/>
</dbReference>
<dbReference type="Gene3D" id="3.30.420.360">
    <property type="match status" value="1"/>
</dbReference>
<evidence type="ECO:0000256" key="1">
    <source>
        <dbReference type="ARBA" id="ARBA00004711"/>
    </source>
</evidence>
<evidence type="ECO:0000256" key="5">
    <source>
        <dbReference type="ARBA" id="ARBA00022771"/>
    </source>
</evidence>
<name>A0A1G8VFT4_9EURY</name>
<evidence type="ECO:0000256" key="9">
    <source>
        <dbReference type="PROSITE-ProRule" id="PRU00520"/>
    </source>
</evidence>
<evidence type="ECO:0000256" key="2">
    <source>
        <dbReference type="ARBA" id="ARBA00008097"/>
    </source>
</evidence>
<dbReference type="Proteomes" id="UP000198856">
    <property type="component" value="Unassembled WGS sequence"/>
</dbReference>
<proteinExistence type="inferred from homology"/>
<comment type="catalytic activity">
    <reaction evidence="7">
        <text>C-terminal L-cysteinyl-[HypE protein] + carbamoyl phosphate + ATP + H2O = C-terminal S-carboxamide-L-cysteinyl-[HypE protein] + AMP + phosphate + diphosphate + H(+)</text>
        <dbReference type="Rhea" id="RHEA:55636"/>
        <dbReference type="Rhea" id="RHEA-COMP:14247"/>
        <dbReference type="Rhea" id="RHEA-COMP:14392"/>
        <dbReference type="ChEBI" id="CHEBI:15377"/>
        <dbReference type="ChEBI" id="CHEBI:15378"/>
        <dbReference type="ChEBI" id="CHEBI:30616"/>
        <dbReference type="ChEBI" id="CHEBI:33019"/>
        <dbReference type="ChEBI" id="CHEBI:43474"/>
        <dbReference type="ChEBI" id="CHEBI:58228"/>
        <dbReference type="ChEBI" id="CHEBI:76913"/>
        <dbReference type="ChEBI" id="CHEBI:139126"/>
        <dbReference type="ChEBI" id="CHEBI:456215"/>
    </reaction>
</comment>
<dbReference type="InterPro" id="IPR043129">
    <property type="entry name" value="ATPase_NBD"/>
</dbReference>
<dbReference type="InterPro" id="IPR041440">
    <property type="entry name" value="HypF_C"/>
</dbReference>
<comment type="catalytic activity">
    <reaction evidence="9">
        <text>an acyl phosphate + H2O = a carboxylate + phosphate + H(+)</text>
        <dbReference type="Rhea" id="RHEA:14965"/>
        <dbReference type="ChEBI" id="CHEBI:15377"/>
        <dbReference type="ChEBI" id="CHEBI:15378"/>
        <dbReference type="ChEBI" id="CHEBI:29067"/>
        <dbReference type="ChEBI" id="CHEBI:43474"/>
        <dbReference type="ChEBI" id="CHEBI:59918"/>
        <dbReference type="EC" id="3.6.1.7"/>
    </reaction>
</comment>
<dbReference type="PROSITE" id="PS51160">
    <property type="entry name" value="ACYLPHOSPHATASE_3"/>
    <property type="match status" value="1"/>
</dbReference>
<dbReference type="InterPro" id="IPR011125">
    <property type="entry name" value="Znf_HypF"/>
</dbReference>
<sequence length="761" mass="80315">MSERVRASVRVDGVVQGVGFRPFVYRTATAAGVGGYVRNAGGYIDAAFEGDRDAVEDVIETIRSEAPPLSRVRAVDVSWERPAGVEAFEIRDSGADEAGDGGVSVPPDTGICERCLADVRDPTSRYHGYWATSCVDCGPRYTVVRDVPYDRASTSMDEFQMCPDCRDSYETPSDRRYHAQTVACPACGPELRYETDGGVDTDTPLDSATQALADGEILAVKGTGGTHLVCDATAVATVQRLRQRTGRPTKPFALMVPDVSAVESFAAVGEGERETLTDLRRPITLLEAEGDMPWLAAVAPGLHTVGVMLPYAGLHHLLFDRVEGPLVMTSANRPGEPMVTAATALWETLGEVIDGALLHDREIVARCDDSVVRVVDGAPHFLRRSRGWTPARLPNPPGDDTSPAVLAVGGSRDVTIALADGGGVVLSQHIGGVDGPAGTAFHRETIDRLTDLAGISPALVACDRHPEYITTAEARRHARDGLVGPVQVDHHHAHAAALCGEHEIERAVIVTADGTGYGRDGTIWGGEVLDTRYETADRVGGLAPFSLPGGEKAVRHPARILAGLLDDDDAVDDRLVETGAVETAAEAAVVRRQAETGTNAPATTSAGRYLDAISALLGVCSRRDYQGEPALRLEAHASEGAVRDIELPFTTDDGRRVLDTATLVSRLAALRKRESTADVAATAQDALARGLGTIAADYARDNGITAVGFTGGVAYNEAIYAVLRQTVSDAGIAFVGPERVPPGDGGIAYGQALVATARDAS</sequence>
<dbReference type="Pfam" id="PF00708">
    <property type="entry name" value="Acylphosphatase"/>
    <property type="match status" value="1"/>
</dbReference>
<dbReference type="Pfam" id="PF22521">
    <property type="entry name" value="HypF_C_2"/>
    <property type="match status" value="1"/>
</dbReference>
<evidence type="ECO:0000256" key="7">
    <source>
        <dbReference type="ARBA" id="ARBA00048220"/>
    </source>
</evidence>
<organism evidence="12 13">
    <name type="scientific">Halovenus aranensis</name>
    <dbReference type="NCBI Taxonomy" id="890420"/>
    <lineage>
        <taxon>Archaea</taxon>
        <taxon>Methanobacteriati</taxon>
        <taxon>Methanobacteriota</taxon>
        <taxon>Stenosarchaea group</taxon>
        <taxon>Halobacteria</taxon>
        <taxon>Halobacteriales</taxon>
        <taxon>Haloarculaceae</taxon>
        <taxon>Halovenus</taxon>
    </lineage>
</organism>
<dbReference type="STRING" id="890420.SAMN05216226_106165"/>
<comment type="similarity">
    <text evidence="2 8">Belongs to the carbamoyltransferase HypF family.</text>
</comment>
<dbReference type="GO" id="GO:0008270">
    <property type="term" value="F:zinc ion binding"/>
    <property type="evidence" value="ECO:0007669"/>
    <property type="project" value="UniProtKB-KW"/>
</dbReference>
<evidence type="ECO:0000313" key="13">
    <source>
        <dbReference type="Proteomes" id="UP000198856"/>
    </source>
</evidence>
<dbReference type="PANTHER" id="PTHR42959:SF1">
    <property type="entry name" value="CARBAMOYLTRANSFERASE HYPF"/>
    <property type="match status" value="1"/>
</dbReference>
<dbReference type="PIRSF" id="PIRSF006256">
    <property type="entry name" value="CMPcnvr_hdrg_mat"/>
    <property type="match status" value="1"/>
</dbReference>
<gene>
    <name evidence="12" type="ORF">SAMN05216226_106165</name>
</gene>